<evidence type="ECO:0000256" key="6">
    <source>
        <dbReference type="SAM" id="MobiDB-lite"/>
    </source>
</evidence>
<sequence>MHTNATRLLKAAIACTVLISAISALARETKQEPGDGIYNPYGVTLDPLNRVASASIEKDARGVAGEPYGIPAKNIYVDDRRDKKEDDAGKVPPVSKISPVLQEWLATKTADEPVQVIVTFPEDLRIPRMPELGENESREGKNRRVEAIAKLTEARKESQARHLKKLAKYGEFKPSEGFWIVNSVAGTIRLEEVKRLAKSKDVAYIQPVEGGEEPPQDANTNNDAQDGRAWIVSDPYFNLGLTAPWIGLLDTGVRDSHKMFNSPGHLAWLRDCVNGGTSCNDSSNAGFNTTDFAWNHGTSSAGLLTGNDRLGAQYRGVTAISTDSWQIYTAGGLNTTAAVRAIQAGIAAFDKVLVGEIQANESDNGTIATAADNAYDAGVIFVSANGNFGPNASTVRSPGIAHKVLGVGGFMTDGGAQYNNQGRGPANDSRYKPDIQAPTSSETASNASDTALRVFTGTSGATPYAAGAAMLAHNWLRQFGTYDNGQTYAFMILYGQREWPYDNTVGAGPIQMATNGHAWWGKVSVGNHVNVDIPITPGAGKRDFDAALWWPESQTQSHNDVDVHLIDPSGVERAKGYSAVSVFERTGVNGAVDAGTWIVRIRGYSVPTGSQTVYWAVHVRN</sequence>
<keyword evidence="7" id="KW-0732">Signal</keyword>
<dbReference type="RefSeq" id="WP_170854631.1">
    <property type="nucleotide sequence ID" value="NZ_FOSX01000168.1"/>
</dbReference>
<dbReference type="Pfam" id="PF00082">
    <property type="entry name" value="Peptidase_S8"/>
    <property type="match status" value="1"/>
</dbReference>
<proteinExistence type="inferred from homology"/>
<organism evidence="9 10">
    <name type="scientific">Azotobacter beijerinckii</name>
    <dbReference type="NCBI Taxonomy" id="170623"/>
    <lineage>
        <taxon>Bacteria</taxon>
        <taxon>Pseudomonadati</taxon>
        <taxon>Pseudomonadota</taxon>
        <taxon>Gammaproteobacteria</taxon>
        <taxon>Pseudomonadales</taxon>
        <taxon>Pseudomonadaceae</taxon>
        <taxon>Azotobacter</taxon>
    </lineage>
</organism>
<dbReference type="Proteomes" id="UP000199579">
    <property type="component" value="Unassembled WGS sequence"/>
</dbReference>
<dbReference type="PROSITE" id="PS51892">
    <property type="entry name" value="SUBTILASE"/>
    <property type="match status" value="1"/>
</dbReference>
<evidence type="ECO:0000313" key="9">
    <source>
        <dbReference type="EMBL" id="SFL56494.1"/>
    </source>
</evidence>
<keyword evidence="4 5" id="KW-0720">Serine protease</keyword>
<dbReference type="GO" id="GO:0004252">
    <property type="term" value="F:serine-type endopeptidase activity"/>
    <property type="evidence" value="ECO:0007669"/>
    <property type="project" value="UniProtKB-UniRule"/>
</dbReference>
<feature type="domain" description="Peptidase S8/S53" evidence="8">
    <location>
        <begin position="245"/>
        <end position="473"/>
    </location>
</feature>
<dbReference type="PROSITE" id="PS00138">
    <property type="entry name" value="SUBTILASE_SER"/>
    <property type="match status" value="1"/>
</dbReference>
<keyword evidence="3 5" id="KW-0378">Hydrolase</keyword>
<reference evidence="9 10" key="1">
    <citation type="submission" date="2016-10" db="EMBL/GenBank/DDBJ databases">
        <authorList>
            <person name="de Groot N.N."/>
        </authorList>
    </citation>
    <scope>NUCLEOTIDE SEQUENCE [LARGE SCALE GENOMIC DNA]</scope>
    <source>
        <strain evidence="9 10">DSM 381</strain>
    </source>
</reference>
<dbReference type="GO" id="GO:0006508">
    <property type="term" value="P:proteolysis"/>
    <property type="evidence" value="ECO:0007669"/>
    <property type="project" value="UniProtKB-KW"/>
</dbReference>
<dbReference type="EMBL" id="FOSX01000168">
    <property type="protein sequence ID" value="SFL56494.1"/>
    <property type="molecule type" value="Genomic_DNA"/>
</dbReference>
<dbReference type="Gene3D" id="3.40.50.200">
    <property type="entry name" value="Peptidase S8/S53 domain"/>
    <property type="match status" value="1"/>
</dbReference>
<dbReference type="PANTHER" id="PTHR43806:SF11">
    <property type="entry name" value="CEREVISIN-RELATED"/>
    <property type="match status" value="1"/>
</dbReference>
<evidence type="ECO:0000256" key="4">
    <source>
        <dbReference type="ARBA" id="ARBA00022825"/>
    </source>
</evidence>
<feature type="region of interest" description="Disordered" evidence="6">
    <location>
        <begin position="416"/>
        <end position="446"/>
    </location>
</feature>
<evidence type="ECO:0000259" key="8">
    <source>
        <dbReference type="Pfam" id="PF00082"/>
    </source>
</evidence>
<comment type="similarity">
    <text evidence="1 5">Belongs to the peptidase S8 family.</text>
</comment>
<feature type="active site" description="Charge relay system" evidence="5">
    <location>
        <position position="296"/>
    </location>
</feature>
<feature type="active site" description="Charge relay system" evidence="5">
    <location>
        <position position="250"/>
    </location>
</feature>
<keyword evidence="2 5" id="KW-0645">Protease</keyword>
<dbReference type="PANTHER" id="PTHR43806">
    <property type="entry name" value="PEPTIDASE S8"/>
    <property type="match status" value="1"/>
</dbReference>
<evidence type="ECO:0000256" key="5">
    <source>
        <dbReference type="PROSITE-ProRule" id="PRU01240"/>
    </source>
</evidence>
<feature type="active site" description="Charge relay system" evidence="5">
    <location>
        <position position="459"/>
    </location>
</feature>
<protein>
    <submittedName>
        <fullName evidence="9">Subtilase family protein</fullName>
    </submittedName>
</protein>
<dbReference type="InterPro" id="IPR000209">
    <property type="entry name" value="Peptidase_S8/S53_dom"/>
</dbReference>
<dbReference type="InterPro" id="IPR036852">
    <property type="entry name" value="Peptidase_S8/S53_dom_sf"/>
</dbReference>
<evidence type="ECO:0000256" key="7">
    <source>
        <dbReference type="SAM" id="SignalP"/>
    </source>
</evidence>
<feature type="signal peptide" evidence="7">
    <location>
        <begin position="1"/>
        <end position="26"/>
    </location>
</feature>
<dbReference type="PRINTS" id="PR00723">
    <property type="entry name" value="SUBTILISIN"/>
</dbReference>
<accession>A0A1I4IQB7</accession>
<dbReference type="SUPFAM" id="SSF52743">
    <property type="entry name" value="Subtilisin-like"/>
    <property type="match status" value="1"/>
</dbReference>
<dbReference type="InterPro" id="IPR023828">
    <property type="entry name" value="Peptidase_S8_Ser-AS"/>
</dbReference>
<feature type="compositionally biased region" description="Polar residues" evidence="6">
    <location>
        <begin position="437"/>
        <end position="446"/>
    </location>
</feature>
<dbReference type="AlphaFoldDB" id="A0A1I4IQB7"/>
<dbReference type="InterPro" id="IPR050131">
    <property type="entry name" value="Peptidase_S8_subtilisin-like"/>
</dbReference>
<evidence type="ECO:0000256" key="1">
    <source>
        <dbReference type="ARBA" id="ARBA00011073"/>
    </source>
</evidence>
<dbReference type="InterPro" id="IPR015500">
    <property type="entry name" value="Peptidase_S8_subtilisin-rel"/>
</dbReference>
<evidence type="ECO:0000256" key="2">
    <source>
        <dbReference type="ARBA" id="ARBA00022670"/>
    </source>
</evidence>
<feature type="chain" id="PRO_5011601263" evidence="7">
    <location>
        <begin position="27"/>
        <end position="621"/>
    </location>
</feature>
<evidence type="ECO:0000256" key="3">
    <source>
        <dbReference type="ARBA" id="ARBA00022801"/>
    </source>
</evidence>
<name>A0A1I4IQB7_9GAMM</name>
<evidence type="ECO:0000313" key="10">
    <source>
        <dbReference type="Proteomes" id="UP000199579"/>
    </source>
</evidence>
<gene>
    <name evidence="9" type="ORF">SAMN04244574_04663</name>
</gene>